<name>A0A9Q0RYQ9_9DIPT</name>
<accession>A0A9Q0RYQ9</accession>
<reference evidence="1" key="1">
    <citation type="submission" date="2022-07" db="EMBL/GenBank/DDBJ databases">
        <authorList>
            <person name="Trinca V."/>
            <person name="Uliana J.V.C."/>
            <person name="Torres T.T."/>
            <person name="Ward R.J."/>
            <person name="Monesi N."/>
        </authorList>
    </citation>
    <scope>NUCLEOTIDE SEQUENCE</scope>
    <source>
        <strain evidence="1">HSMRA1968</strain>
        <tissue evidence="1">Whole embryos</tissue>
    </source>
</reference>
<dbReference type="Proteomes" id="UP001151699">
    <property type="component" value="Chromosome X"/>
</dbReference>
<proteinExistence type="predicted"/>
<evidence type="ECO:0000313" key="1">
    <source>
        <dbReference type="EMBL" id="KAJ6637411.1"/>
    </source>
</evidence>
<keyword evidence="2" id="KW-1185">Reference proteome</keyword>
<gene>
    <name evidence="1" type="ORF">Bhyg_10141</name>
</gene>
<protein>
    <submittedName>
        <fullName evidence="1">Uncharacterized protein</fullName>
    </submittedName>
</protein>
<sequence>MYCLRSKDESNNRVERIRLGLNSTRLITITQASQPPARIFAVMFYRQLHILSLFSTKLKYMSNKSFSNDLLCIRLYKPAYKVFNMLHINAKLMNNMKFPQKLLDT</sequence>
<dbReference type="AlphaFoldDB" id="A0A9Q0RYQ9"/>
<comment type="caution">
    <text evidence="1">The sequence shown here is derived from an EMBL/GenBank/DDBJ whole genome shotgun (WGS) entry which is preliminary data.</text>
</comment>
<dbReference type="EMBL" id="WJQU01000003">
    <property type="protein sequence ID" value="KAJ6637411.1"/>
    <property type="molecule type" value="Genomic_DNA"/>
</dbReference>
<evidence type="ECO:0000313" key="2">
    <source>
        <dbReference type="Proteomes" id="UP001151699"/>
    </source>
</evidence>
<organism evidence="1 2">
    <name type="scientific">Pseudolycoriella hygida</name>
    <dbReference type="NCBI Taxonomy" id="35572"/>
    <lineage>
        <taxon>Eukaryota</taxon>
        <taxon>Metazoa</taxon>
        <taxon>Ecdysozoa</taxon>
        <taxon>Arthropoda</taxon>
        <taxon>Hexapoda</taxon>
        <taxon>Insecta</taxon>
        <taxon>Pterygota</taxon>
        <taxon>Neoptera</taxon>
        <taxon>Endopterygota</taxon>
        <taxon>Diptera</taxon>
        <taxon>Nematocera</taxon>
        <taxon>Sciaroidea</taxon>
        <taxon>Sciaridae</taxon>
        <taxon>Pseudolycoriella</taxon>
    </lineage>
</organism>